<protein>
    <submittedName>
        <fullName evidence="2">Acetyltransferase</fullName>
    </submittedName>
</protein>
<dbReference type="PANTHER" id="PTHR37817">
    <property type="entry name" value="N-ACETYLTRANSFERASE EIS"/>
    <property type="match status" value="1"/>
</dbReference>
<keyword evidence="3" id="KW-1185">Reference proteome</keyword>
<dbReference type="PANTHER" id="PTHR37817:SF1">
    <property type="entry name" value="N-ACETYLTRANSFERASE EIS"/>
    <property type="match status" value="1"/>
</dbReference>
<dbReference type="Gene3D" id="3.40.630.30">
    <property type="match status" value="1"/>
</dbReference>
<sequence>MEGPRETKNNEYEKVILLINNIFRNNKGYKPTMQYEFPILLNKDNRENMRIIVEDNKPVSCVNFVQREILVEGAKIDVASIGAVCTNKEYRGKGYSSLLLEDVEKKMYEDGVDLLLVSGTRALYQRRGCTMTRNFLSYKVLPENINIDFKIREYKNQDLEKIVPLYNSLSTRFYRSYNDFEKLIDSAVFPWGTFTYKRCVIVENEEVTGYIFIRIINEDILRGEVVELFGSPNKIYNALKYLAYENKLEFIEYKVNTQDKINKLSKEVQSQSCYQEGTLKIINFEKFMCNLKPYFLQYIDRTILNELVFKVEQIGEIEENKKEVGVNYKVLDNNEDGFKLDVKEDILKDIELIKEHRIYKFIFKNQVIEINNVRDLNKLVFEGAESLKIDFKDKETLRKFITTVFPIPFVYVANLNYQ</sequence>
<accession>A0ABU0JVE9</accession>
<evidence type="ECO:0000313" key="3">
    <source>
        <dbReference type="Proteomes" id="UP001224418"/>
    </source>
</evidence>
<dbReference type="CDD" id="cd04301">
    <property type="entry name" value="NAT_SF"/>
    <property type="match status" value="1"/>
</dbReference>
<dbReference type="Pfam" id="PF13527">
    <property type="entry name" value="Acetyltransf_9"/>
    <property type="match status" value="1"/>
</dbReference>
<dbReference type="InterPro" id="IPR000182">
    <property type="entry name" value="GNAT_dom"/>
</dbReference>
<dbReference type="SUPFAM" id="SSF55729">
    <property type="entry name" value="Acyl-CoA N-acyltransferases (Nat)"/>
    <property type="match status" value="1"/>
</dbReference>
<dbReference type="RefSeq" id="WP_307356083.1">
    <property type="nucleotide sequence ID" value="NZ_BAAACJ010000055.1"/>
</dbReference>
<comment type="caution">
    <text evidence="2">The sequence shown here is derived from an EMBL/GenBank/DDBJ whole genome shotgun (WGS) entry which is preliminary data.</text>
</comment>
<dbReference type="InterPro" id="IPR016181">
    <property type="entry name" value="Acyl_CoA_acyltransferase"/>
</dbReference>
<evidence type="ECO:0000259" key="1">
    <source>
        <dbReference type="PROSITE" id="PS51186"/>
    </source>
</evidence>
<evidence type="ECO:0000313" key="2">
    <source>
        <dbReference type="EMBL" id="MDQ0480206.1"/>
    </source>
</evidence>
<dbReference type="PROSITE" id="PS51186">
    <property type="entry name" value="GNAT"/>
    <property type="match status" value="1"/>
</dbReference>
<reference evidence="2 3" key="1">
    <citation type="submission" date="2023-07" db="EMBL/GenBank/DDBJ databases">
        <title>Genomic Encyclopedia of Type Strains, Phase IV (KMG-IV): sequencing the most valuable type-strain genomes for metagenomic binning, comparative biology and taxonomic classification.</title>
        <authorList>
            <person name="Goeker M."/>
        </authorList>
    </citation>
    <scope>NUCLEOTIDE SEQUENCE [LARGE SCALE GENOMIC DNA]</scope>
    <source>
        <strain evidence="2 3">DSM 1400</strain>
    </source>
</reference>
<proteinExistence type="predicted"/>
<name>A0ABU0JVE9_HATLI</name>
<dbReference type="EMBL" id="JAUSWN010000016">
    <property type="protein sequence ID" value="MDQ0480206.1"/>
    <property type="molecule type" value="Genomic_DNA"/>
</dbReference>
<gene>
    <name evidence="2" type="ORF">QOZ93_001954</name>
</gene>
<organism evidence="2 3">
    <name type="scientific">Hathewaya limosa</name>
    <name type="common">Clostridium limosum</name>
    <dbReference type="NCBI Taxonomy" id="1536"/>
    <lineage>
        <taxon>Bacteria</taxon>
        <taxon>Bacillati</taxon>
        <taxon>Bacillota</taxon>
        <taxon>Clostridia</taxon>
        <taxon>Eubacteriales</taxon>
        <taxon>Clostridiaceae</taxon>
        <taxon>Hathewaya</taxon>
    </lineage>
</organism>
<dbReference type="InterPro" id="IPR051554">
    <property type="entry name" value="Acetyltransferase_Eis"/>
</dbReference>
<dbReference type="Proteomes" id="UP001224418">
    <property type="component" value="Unassembled WGS sequence"/>
</dbReference>
<feature type="domain" description="N-acetyltransferase" evidence="1">
    <location>
        <begin position="10"/>
        <end position="148"/>
    </location>
</feature>